<dbReference type="InterPro" id="IPR045170">
    <property type="entry name" value="MTOX"/>
</dbReference>
<feature type="chain" id="PRO_5007858611" evidence="6">
    <location>
        <begin position="19"/>
        <end position="455"/>
    </location>
</feature>
<dbReference type="GO" id="GO:0050031">
    <property type="term" value="F:L-pipecolate oxidase activity"/>
    <property type="evidence" value="ECO:0007669"/>
    <property type="project" value="TreeGrafter"/>
</dbReference>
<feature type="domain" description="FAD dependent oxidoreductase" evidence="7">
    <location>
        <begin position="5"/>
        <end position="402"/>
    </location>
</feature>
<evidence type="ECO:0000313" key="9">
    <source>
        <dbReference type="Proteomes" id="UP000076842"/>
    </source>
</evidence>
<evidence type="ECO:0000259" key="7">
    <source>
        <dbReference type="Pfam" id="PF01266"/>
    </source>
</evidence>
<dbReference type="InterPro" id="IPR036188">
    <property type="entry name" value="FAD/NAD-bd_sf"/>
</dbReference>
<dbReference type="OrthoDB" id="2219495at2759"/>
<keyword evidence="4" id="KW-0274">FAD</keyword>
<dbReference type="PANTHER" id="PTHR10961:SF46">
    <property type="entry name" value="PEROXISOMAL SARCOSINE OXIDASE"/>
    <property type="match status" value="1"/>
</dbReference>
<accession>A0A165HAS3</accession>
<proteinExistence type="inferred from homology"/>
<keyword evidence="3" id="KW-0285">Flavoprotein</keyword>
<evidence type="ECO:0000313" key="8">
    <source>
        <dbReference type="EMBL" id="KZT59059.1"/>
    </source>
</evidence>
<dbReference type="Proteomes" id="UP000076842">
    <property type="component" value="Unassembled WGS sequence"/>
</dbReference>
<keyword evidence="9" id="KW-1185">Reference proteome</keyword>
<evidence type="ECO:0000256" key="4">
    <source>
        <dbReference type="ARBA" id="ARBA00022827"/>
    </source>
</evidence>
<evidence type="ECO:0000256" key="1">
    <source>
        <dbReference type="ARBA" id="ARBA00001974"/>
    </source>
</evidence>
<dbReference type="Gene3D" id="3.50.50.60">
    <property type="entry name" value="FAD/NAD(P)-binding domain"/>
    <property type="match status" value="1"/>
</dbReference>
<gene>
    <name evidence="8" type="ORF">CALCODRAFT_481827</name>
</gene>
<feature type="signal peptide" evidence="6">
    <location>
        <begin position="1"/>
        <end position="18"/>
    </location>
</feature>
<dbReference type="PANTHER" id="PTHR10961">
    <property type="entry name" value="PEROXISOMAL SARCOSINE OXIDASE"/>
    <property type="match status" value="1"/>
</dbReference>
<sequence>MSRAVLIVGAGALGLSSALHLLSPPASDPSDPPAPAPRSPKYSVTLLDAHPSGLAPAAASADRNKIVRLDYPDALYAGLARDALALWSGAEWEGVYHETGVLLLGDDSPTGGYTAASLENARALGCRTVPFSRASLSSSDGSAEELRACFPASAPLPALDGASGYLNRSGGWVEASRAMALLRARVERLGGQVLGGRCVTHLSRDASGQVDGVVLSSGEVLRADVVILAAGAWTAALVPELTGGRVQATGQSELFFCLDGAERGRWGGYPVVLDWGTGMSLFEPDQEGIVKVAIHHAGYVNPQAYEVDGKQYTVSVPRTARSEEGEPAVPVEVVHQLRAWVRRRFPMLGERPFVGSRMCWYTDTPDGDWVVDWCPGEKRLMFVTGGSGHAFKFLPNIGRLALQRLEGTLPVEWAAKLAFSKGGGEGGVDMSRVGEATALLCEQELAGAEELARVD</sequence>
<comment type="similarity">
    <text evidence="2">Belongs to the MSOX/MTOX family.</text>
</comment>
<evidence type="ECO:0000256" key="5">
    <source>
        <dbReference type="ARBA" id="ARBA00023002"/>
    </source>
</evidence>
<protein>
    <submittedName>
        <fullName evidence="8">FAD dependent oxidoreductase</fullName>
    </submittedName>
</protein>
<dbReference type="EMBL" id="KV423944">
    <property type="protein sequence ID" value="KZT59059.1"/>
    <property type="molecule type" value="Genomic_DNA"/>
</dbReference>
<evidence type="ECO:0000256" key="6">
    <source>
        <dbReference type="SAM" id="SignalP"/>
    </source>
</evidence>
<dbReference type="Pfam" id="PF01266">
    <property type="entry name" value="DAO"/>
    <property type="match status" value="1"/>
</dbReference>
<dbReference type="AlphaFoldDB" id="A0A165HAS3"/>
<dbReference type="InParanoid" id="A0A165HAS3"/>
<dbReference type="GO" id="GO:0008115">
    <property type="term" value="F:sarcosine oxidase activity"/>
    <property type="evidence" value="ECO:0007669"/>
    <property type="project" value="TreeGrafter"/>
</dbReference>
<dbReference type="GO" id="GO:0050660">
    <property type="term" value="F:flavin adenine dinucleotide binding"/>
    <property type="evidence" value="ECO:0007669"/>
    <property type="project" value="InterPro"/>
</dbReference>
<name>A0A165HAS3_9BASI</name>
<dbReference type="GO" id="GO:0004657">
    <property type="term" value="F:proline dehydrogenase activity"/>
    <property type="evidence" value="ECO:0007669"/>
    <property type="project" value="TreeGrafter"/>
</dbReference>
<dbReference type="FunCoup" id="A0A165HAS3">
    <property type="interactions" value="149"/>
</dbReference>
<keyword evidence="5" id="KW-0560">Oxidoreductase</keyword>
<comment type="cofactor">
    <cofactor evidence="1">
        <name>FAD</name>
        <dbReference type="ChEBI" id="CHEBI:57692"/>
    </cofactor>
</comment>
<dbReference type="STRING" id="1353952.A0A165HAS3"/>
<evidence type="ECO:0000256" key="2">
    <source>
        <dbReference type="ARBA" id="ARBA00010989"/>
    </source>
</evidence>
<keyword evidence="6" id="KW-0732">Signal</keyword>
<dbReference type="Gene3D" id="3.30.9.10">
    <property type="entry name" value="D-Amino Acid Oxidase, subunit A, domain 2"/>
    <property type="match status" value="1"/>
</dbReference>
<evidence type="ECO:0000256" key="3">
    <source>
        <dbReference type="ARBA" id="ARBA00022630"/>
    </source>
</evidence>
<dbReference type="InterPro" id="IPR006076">
    <property type="entry name" value="FAD-dep_OxRdtase"/>
</dbReference>
<reference evidence="8 9" key="1">
    <citation type="journal article" date="2016" name="Mol. Biol. Evol.">
        <title>Comparative Genomics of Early-Diverging Mushroom-Forming Fungi Provides Insights into the Origins of Lignocellulose Decay Capabilities.</title>
        <authorList>
            <person name="Nagy L.G."/>
            <person name="Riley R."/>
            <person name="Tritt A."/>
            <person name="Adam C."/>
            <person name="Daum C."/>
            <person name="Floudas D."/>
            <person name="Sun H."/>
            <person name="Yadav J.S."/>
            <person name="Pangilinan J."/>
            <person name="Larsson K.H."/>
            <person name="Matsuura K."/>
            <person name="Barry K."/>
            <person name="Labutti K."/>
            <person name="Kuo R."/>
            <person name="Ohm R.A."/>
            <person name="Bhattacharya S.S."/>
            <person name="Shirouzu T."/>
            <person name="Yoshinaga Y."/>
            <person name="Martin F.M."/>
            <person name="Grigoriev I.V."/>
            <person name="Hibbett D.S."/>
        </authorList>
    </citation>
    <scope>NUCLEOTIDE SEQUENCE [LARGE SCALE GENOMIC DNA]</scope>
    <source>
        <strain evidence="8 9">HHB12733</strain>
    </source>
</reference>
<organism evidence="8 9">
    <name type="scientific">Calocera cornea HHB12733</name>
    <dbReference type="NCBI Taxonomy" id="1353952"/>
    <lineage>
        <taxon>Eukaryota</taxon>
        <taxon>Fungi</taxon>
        <taxon>Dikarya</taxon>
        <taxon>Basidiomycota</taxon>
        <taxon>Agaricomycotina</taxon>
        <taxon>Dacrymycetes</taxon>
        <taxon>Dacrymycetales</taxon>
        <taxon>Dacrymycetaceae</taxon>
        <taxon>Calocera</taxon>
    </lineage>
</organism>
<dbReference type="SUPFAM" id="SSF51905">
    <property type="entry name" value="FAD/NAD(P)-binding domain"/>
    <property type="match status" value="1"/>
</dbReference>